<reference evidence="2" key="1">
    <citation type="submission" date="2025-08" db="UniProtKB">
        <authorList>
            <consortium name="RefSeq"/>
        </authorList>
    </citation>
    <scope>IDENTIFICATION</scope>
    <source>
        <tissue evidence="2">Leaves</tissue>
    </source>
</reference>
<accession>A0ABM4V6C0</accession>
<gene>
    <name evidence="2" type="primary">LOC113700845</name>
</gene>
<dbReference type="Proteomes" id="UP001652660">
    <property type="component" value="Chromosome 7e"/>
</dbReference>
<keyword evidence="1" id="KW-1185">Reference proteome</keyword>
<organism evidence="1 2">
    <name type="scientific">Coffea arabica</name>
    <name type="common">Arabian coffee</name>
    <dbReference type="NCBI Taxonomy" id="13443"/>
    <lineage>
        <taxon>Eukaryota</taxon>
        <taxon>Viridiplantae</taxon>
        <taxon>Streptophyta</taxon>
        <taxon>Embryophyta</taxon>
        <taxon>Tracheophyta</taxon>
        <taxon>Spermatophyta</taxon>
        <taxon>Magnoliopsida</taxon>
        <taxon>eudicotyledons</taxon>
        <taxon>Gunneridae</taxon>
        <taxon>Pentapetalae</taxon>
        <taxon>asterids</taxon>
        <taxon>lamiids</taxon>
        <taxon>Gentianales</taxon>
        <taxon>Rubiaceae</taxon>
        <taxon>Ixoroideae</taxon>
        <taxon>Gardenieae complex</taxon>
        <taxon>Bertiereae - Coffeeae clade</taxon>
        <taxon>Coffeeae</taxon>
        <taxon>Coffea</taxon>
    </lineage>
</organism>
<name>A0ABM4V6C0_COFAR</name>
<evidence type="ECO:0000313" key="1">
    <source>
        <dbReference type="Proteomes" id="UP001652660"/>
    </source>
</evidence>
<dbReference type="RefSeq" id="XP_071915093.1">
    <property type="nucleotide sequence ID" value="XM_072058992.1"/>
</dbReference>
<protein>
    <submittedName>
        <fullName evidence="2">Uncharacterized protein isoform X2</fullName>
    </submittedName>
</protein>
<sequence>MGEELTRLVNSDLIDKRLKGFKPPPEFIRNFIKSCLPSTAEPTDTSHQARLVLYFLNKLIDKDIIKGSVYPSPR</sequence>
<evidence type="ECO:0000313" key="2">
    <source>
        <dbReference type="RefSeq" id="XP_071915093.1"/>
    </source>
</evidence>
<dbReference type="GeneID" id="113700845"/>
<proteinExistence type="predicted"/>